<sequence length="446" mass="51030">MANINDFKLIAAKSRRCFDLCRTTLGIEETIVDSLSDIQKERFGFYYYILEAITGLIEISDLTDLITDSEFNSVFFQKKAEDYGIDAVYIDEDAKEINLFNFKYREKFNKDKKQSINEAIIATKFINSLVNEDTDPLDGKLKEIAKNIIKELTGREVWKLILYIVSNENIELSREEPNLKQLEDLYGLEIVPIGLSQISELTSIRPKPVSAKLILDKEAIMSYTESALSSSKSYIIRLSISELIRITGNDERLKDEYTIEDATLLSNVELDMAVLFENIRGLILKSKFNMNISKTLKEEPSKFFMYNNGLTLIANDIEVSEVNIGKKVKLHIKDFQVLNGGQTLRTIHDFNKQNSENLLAYLSKGEVLVRIFKTTEEILKNKIAQFTNSQNAISIIDLKSLNPEQFQLEQYLDDHGIVYSRKNGDTGLSDAKKYDCKISMEKFGQI</sequence>
<dbReference type="Pfam" id="PF10592">
    <property type="entry name" value="AIPR"/>
    <property type="match status" value="1"/>
</dbReference>
<gene>
    <name evidence="2" type="ORF">EZS27_035543</name>
</gene>
<dbReference type="EMBL" id="SNRY01005940">
    <property type="protein sequence ID" value="KAA6313730.1"/>
    <property type="molecule type" value="Genomic_DNA"/>
</dbReference>
<proteinExistence type="predicted"/>
<feature type="non-terminal residue" evidence="2">
    <location>
        <position position="446"/>
    </location>
</feature>
<reference evidence="2" key="1">
    <citation type="submission" date="2019-03" db="EMBL/GenBank/DDBJ databases">
        <title>Single cell metagenomics reveals metabolic interactions within the superorganism composed of flagellate Streblomastix strix and complex community of Bacteroidetes bacteria on its surface.</title>
        <authorList>
            <person name="Treitli S.C."/>
            <person name="Kolisko M."/>
            <person name="Husnik F."/>
            <person name="Keeling P."/>
            <person name="Hampl V."/>
        </authorList>
    </citation>
    <scope>NUCLEOTIDE SEQUENCE</scope>
    <source>
        <strain evidence="2">STM</strain>
    </source>
</reference>
<name>A0A5J4PY24_9ZZZZ</name>
<dbReference type="InterPro" id="IPR018891">
    <property type="entry name" value="AIPR_C"/>
</dbReference>
<accession>A0A5J4PY24</accession>
<evidence type="ECO:0000313" key="2">
    <source>
        <dbReference type="EMBL" id="KAA6313730.1"/>
    </source>
</evidence>
<organism evidence="2">
    <name type="scientific">termite gut metagenome</name>
    <dbReference type="NCBI Taxonomy" id="433724"/>
    <lineage>
        <taxon>unclassified sequences</taxon>
        <taxon>metagenomes</taxon>
        <taxon>organismal metagenomes</taxon>
    </lineage>
</organism>
<evidence type="ECO:0000259" key="1">
    <source>
        <dbReference type="Pfam" id="PF10592"/>
    </source>
</evidence>
<protein>
    <recommendedName>
        <fullName evidence="1">Abortive phage infection protein C-terminal domain-containing protein</fullName>
    </recommendedName>
</protein>
<dbReference type="AlphaFoldDB" id="A0A5J4PY24"/>
<feature type="domain" description="Abortive phage infection protein C-terminal" evidence="1">
    <location>
        <begin position="275"/>
        <end position="426"/>
    </location>
</feature>
<comment type="caution">
    <text evidence="2">The sequence shown here is derived from an EMBL/GenBank/DDBJ whole genome shotgun (WGS) entry which is preliminary data.</text>
</comment>